<dbReference type="PROSITE" id="PS50217">
    <property type="entry name" value="BZIP"/>
    <property type="match status" value="1"/>
</dbReference>
<name>A0A6I9R726_ELAGV</name>
<feature type="domain" description="BZIP" evidence="7">
    <location>
        <begin position="22"/>
        <end position="85"/>
    </location>
</feature>
<keyword evidence="5" id="KW-0539">Nucleus</keyword>
<accession>A0A6I9R726</accession>
<evidence type="ECO:0000256" key="6">
    <source>
        <dbReference type="SAM" id="MobiDB-lite"/>
    </source>
</evidence>
<proteinExistence type="predicted"/>
<keyword evidence="8" id="KW-1185">Reference proteome</keyword>
<dbReference type="InterPro" id="IPR045314">
    <property type="entry name" value="bZIP_plant_GBF1"/>
</dbReference>
<dbReference type="Proteomes" id="UP000504607">
    <property type="component" value="Chromosome 5"/>
</dbReference>
<dbReference type="FunFam" id="1.20.5.170:FF:000020">
    <property type="entry name" value="BZIP transcription factor"/>
    <property type="match status" value="1"/>
</dbReference>
<dbReference type="PANTHER" id="PTHR45764:SF34">
    <property type="entry name" value="BZIP TRANSCRIPTION FACTOR 53"/>
    <property type="match status" value="1"/>
</dbReference>
<protein>
    <submittedName>
        <fullName evidence="9">BZIP transcription factor 53</fullName>
    </submittedName>
</protein>
<feature type="region of interest" description="Disordered" evidence="6">
    <location>
        <begin position="1"/>
        <end position="52"/>
    </location>
</feature>
<gene>
    <name evidence="9" type="primary">LOC105045036</name>
</gene>
<dbReference type="SMART" id="SM00338">
    <property type="entry name" value="BRLZ"/>
    <property type="match status" value="1"/>
</dbReference>
<feature type="compositionally biased region" description="Basic and acidic residues" evidence="6">
    <location>
        <begin position="15"/>
        <end position="24"/>
    </location>
</feature>
<dbReference type="Gene3D" id="1.20.5.170">
    <property type="match status" value="1"/>
</dbReference>
<dbReference type="SUPFAM" id="SSF57959">
    <property type="entry name" value="Leucine zipper domain"/>
    <property type="match status" value="1"/>
</dbReference>
<dbReference type="GO" id="GO:0005634">
    <property type="term" value="C:nucleus"/>
    <property type="evidence" value="ECO:0007669"/>
    <property type="project" value="UniProtKB-SubCell"/>
</dbReference>
<evidence type="ECO:0000256" key="5">
    <source>
        <dbReference type="ARBA" id="ARBA00023242"/>
    </source>
</evidence>
<reference evidence="9" key="1">
    <citation type="submission" date="2025-08" db="UniProtKB">
        <authorList>
            <consortium name="RefSeq"/>
        </authorList>
    </citation>
    <scope>IDENTIFICATION</scope>
</reference>
<evidence type="ECO:0000313" key="9">
    <source>
        <dbReference type="RefSeq" id="XP_010921498.1"/>
    </source>
</evidence>
<dbReference type="GeneID" id="105045036"/>
<dbReference type="KEGG" id="egu:105045036"/>
<keyword evidence="4" id="KW-0804">Transcription</keyword>
<keyword evidence="2" id="KW-0805">Transcription regulation</keyword>
<organism evidence="8 9">
    <name type="scientific">Elaeis guineensis var. tenera</name>
    <name type="common">Oil palm</name>
    <dbReference type="NCBI Taxonomy" id="51953"/>
    <lineage>
        <taxon>Eukaryota</taxon>
        <taxon>Viridiplantae</taxon>
        <taxon>Streptophyta</taxon>
        <taxon>Embryophyta</taxon>
        <taxon>Tracheophyta</taxon>
        <taxon>Spermatophyta</taxon>
        <taxon>Magnoliopsida</taxon>
        <taxon>Liliopsida</taxon>
        <taxon>Arecaceae</taxon>
        <taxon>Arecoideae</taxon>
        <taxon>Cocoseae</taxon>
        <taxon>Elaeidinae</taxon>
        <taxon>Elaeis</taxon>
    </lineage>
</organism>
<dbReference type="GO" id="GO:0045893">
    <property type="term" value="P:positive regulation of DNA-templated transcription"/>
    <property type="evidence" value="ECO:0007669"/>
    <property type="project" value="TreeGrafter"/>
</dbReference>
<evidence type="ECO:0000256" key="4">
    <source>
        <dbReference type="ARBA" id="ARBA00023163"/>
    </source>
</evidence>
<dbReference type="PANTHER" id="PTHR45764">
    <property type="entry name" value="BZIP TRANSCRIPTION FACTOR 44"/>
    <property type="match status" value="1"/>
</dbReference>
<dbReference type="AlphaFoldDB" id="A0A6I9R726"/>
<feature type="compositionally biased region" description="Low complexity" evidence="6">
    <location>
        <begin position="1"/>
        <end position="14"/>
    </location>
</feature>
<dbReference type="InParanoid" id="A0A6I9R726"/>
<dbReference type="OrthoDB" id="551672at2759"/>
<dbReference type="PROSITE" id="PS00036">
    <property type="entry name" value="BZIP_BASIC"/>
    <property type="match status" value="1"/>
</dbReference>
<dbReference type="GO" id="GO:0003700">
    <property type="term" value="F:DNA-binding transcription factor activity"/>
    <property type="evidence" value="ECO:0007669"/>
    <property type="project" value="InterPro"/>
</dbReference>
<dbReference type="Pfam" id="PF00170">
    <property type="entry name" value="bZIP_1"/>
    <property type="match status" value="1"/>
</dbReference>
<dbReference type="InterPro" id="IPR046347">
    <property type="entry name" value="bZIP_sf"/>
</dbReference>
<keyword evidence="3" id="KW-0238">DNA-binding</keyword>
<comment type="subcellular location">
    <subcellularLocation>
        <location evidence="1">Nucleus</location>
    </subcellularLocation>
</comment>
<evidence type="ECO:0000256" key="1">
    <source>
        <dbReference type="ARBA" id="ARBA00004123"/>
    </source>
</evidence>
<evidence type="ECO:0000256" key="2">
    <source>
        <dbReference type="ARBA" id="ARBA00023015"/>
    </source>
</evidence>
<evidence type="ECO:0000313" key="8">
    <source>
        <dbReference type="Proteomes" id="UP000504607"/>
    </source>
</evidence>
<evidence type="ECO:0000256" key="3">
    <source>
        <dbReference type="ARBA" id="ARBA00023125"/>
    </source>
</evidence>
<dbReference type="InterPro" id="IPR004827">
    <property type="entry name" value="bZIP"/>
</dbReference>
<dbReference type="CDD" id="cd14702">
    <property type="entry name" value="bZIP_plant_GBF1"/>
    <property type="match status" value="1"/>
</dbReference>
<dbReference type="RefSeq" id="XP_010921498.1">
    <property type="nucleotide sequence ID" value="XM_010923196.2"/>
</dbReference>
<dbReference type="GO" id="GO:0000976">
    <property type="term" value="F:transcription cis-regulatory region binding"/>
    <property type="evidence" value="ECO:0007669"/>
    <property type="project" value="TreeGrafter"/>
</dbReference>
<evidence type="ECO:0000259" key="7">
    <source>
        <dbReference type="PROSITE" id="PS50217"/>
    </source>
</evidence>
<dbReference type="GO" id="GO:0046982">
    <property type="term" value="F:protein heterodimerization activity"/>
    <property type="evidence" value="ECO:0007669"/>
    <property type="project" value="UniProtKB-ARBA"/>
</dbReference>
<sequence length="145" mass="16687">MRMSSSAGQSSGSEGDPRLVTDERKRKRMLSNRESARRSRMRKQQHLNDLTNQAAQLRNENEQVAMQVNLITQQYLELESENSVLRAQMMELTERLQSLNSMLHIFQKVSGMSMDIPEIPDPLLRPWLLPCPAQPIMASADLFQF</sequence>